<keyword evidence="1" id="KW-0732">Signal</keyword>
<keyword evidence="3" id="KW-1185">Reference proteome</keyword>
<dbReference type="EMBL" id="CAJVPY010012845">
    <property type="protein sequence ID" value="CAG8736908.1"/>
    <property type="molecule type" value="Genomic_DNA"/>
</dbReference>
<reference evidence="2" key="1">
    <citation type="submission" date="2021-06" db="EMBL/GenBank/DDBJ databases">
        <authorList>
            <person name="Kallberg Y."/>
            <person name="Tangrot J."/>
            <person name="Rosling A."/>
        </authorList>
    </citation>
    <scope>NUCLEOTIDE SEQUENCE</scope>
    <source>
        <strain evidence="2">MA453B</strain>
    </source>
</reference>
<gene>
    <name evidence="2" type="ORF">DERYTH_LOCUS15647</name>
</gene>
<sequence>MKPINTILLMFLIVFFLFGVSESILTPRNVSFLAAKIQSGHKNSLKEQDPSHRVTVVQVVVAVLW</sequence>
<evidence type="ECO:0000256" key="1">
    <source>
        <dbReference type="SAM" id="SignalP"/>
    </source>
</evidence>
<dbReference type="OrthoDB" id="10486732at2759"/>
<comment type="caution">
    <text evidence="2">The sequence shown here is derived from an EMBL/GenBank/DDBJ whole genome shotgun (WGS) entry which is preliminary data.</text>
</comment>
<feature type="chain" id="PRO_5040179876" evidence="1">
    <location>
        <begin position="24"/>
        <end position="65"/>
    </location>
</feature>
<accession>A0A9N9IIF9</accession>
<feature type="signal peptide" evidence="1">
    <location>
        <begin position="1"/>
        <end position="23"/>
    </location>
</feature>
<dbReference type="AlphaFoldDB" id="A0A9N9IIF9"/>
<name>A0A9N9IIF9_9GLOM</name>
<dbReference type="Proteomes" id="UP000789405">
    <property type="component" value="Unassembled WGS sequence"/>
</dbReference>
<evidence type="ECO:0000313" key="3">
    <source>
        <dbReference type="Proteomes" id="UP000789405"/>
    </source>
</evidence>
<evidence type="ECO:0000313" key="2">
    <source>
        <dbReference type="EMBL" id="CAG8736908.1"/>
    </source>
</evidence>
<proteinExistence type="predicted"/>
<protein>
    <submittedName>
        <fullName evidence="2">27118_t:CDS:1</fullName>
    </submittedName>
</protein>
<organism evidence="2 3">
    <name type="scientific">Dentiscutata erythropus</name>
    <dbReference type="NCBI Taxonomy" id="1348616"/>
    <lineage>
        <taxon>Eukaryota</taxon>
        <taxon>Fungi</taxon>
        <taxon>Fungi incertae sedis</taxon>
        <taxon>Mucoromycota</taxon>
        <taxon>Glomeromycotina</taxon>
        <taxon>Glomeromycetes</taxon>
        <taxon>Diversisporales</taxon>
        <taxon>Gigasporaceae</taxon>
        <taxon>Dentiscutata</taxon>
    </lineage>
</organism>